<dbReference type="PROSITE" id="PS50928">
    <property type="entry name" value="ABC_TM1"/>
    <property type="match status" value="1"/>
</dbReference>
<feature type="transmembrane region" description="Helical" evidence="7">
    <location>
        <begin position="73"/>
        <end position="97"/>
    </location>
</feature>
<comment type="subcellular location">
    <subcellularLocation>
        <location evidence="1 7">Cell membrane</location>
        <topology evidence="1 7">Multi-pass membrane protein</topology>
    </subcellularLocation>
</comment>
<evidence type="ECO:0000256" key="2">
    <source>
        <dbReference type="ARBA" id="ARBA00022448"/>
    </source>
</evidence>
<comment type="similarity">
    <text evidence="7">Belongs to the binding-protein-dependent transport system permease family.</text>
</comment>
<comment type="caution">
    <text evidence="9">The sequence shown here is derived from an EMBL/GenBank/DDBJ whole genome shotgun (WGS) entry which is preliminary data.</text>
</comment>
<feature type="transmembrane region" description="Helical" evidence="7">
    <location>
        <begin position="109"/>
        <end position="130"/>
    </location>
</feature>
<evidence type="ECO:0000256" key="4">
    <source>
        <dbReference type="ARBA" id="ARBA00022692"/>
    </source>
</evidence>
<evidence type="ECO:0000313" key="9">
    <source>
        <dbReference type="EMBL" id="PWJ77497.1"/>
    </source>
</evidence>
<dbReference type="CDD" id="cd06261">
    <property type="entry name" value="TM_PBP2"/>
    <property type="match status" value="1"/>
</dbReference>
<dbReference type="PANTHER" id="PTHR43744:SF6">
    <property type="entry name" value="ABC TRANSPORTER PERMEASE PROTEIN YESQ-RELATED"/>
    <property type="match status" value="1"/>
</dbReference>
<keyword evidence="6 7" id="KW-0472">Membrane</keyword>
<keyword evidence="4 7" id="KW-0812">Transmembrane</keyword>
<dbReference type="GO" id="GO:0005886">
    <property type="term" value="C:plasma membrane"/>
    <property type="evidence" value="ECO:0007669"/>
    <property type="project" value="UniProtKB-SubCell"/>
</dbReference>
<evidence type="ECO:0000256" key="1">
    <source>
        <dbReference type="ARBA" id="ARBA00004651"/>
    </source>
</evidence>
<proteinExistence type="inferred from homology"/>
<gene>
    <name evidence="9" type="ORF">C7383_103342</name>
</gene>
<dbReference type="SUPFAM" id="SSF161098">
    <property type="entry name" value="MetI-like"/>
    <property type="match status" value="1"/>
</dbReference>
<protein>
    <submittedName>
        <fullName evidence="9">Carbohydrate ABC transporter membrane protein 2 (CUT1 family)</fullName>
    </submittedName>
</protein>
<feature type="transmembrane region" description="Helical" evidence="7">
    <location>
        <begin position="142"/>
        <end position="162"/>
    </location>
</feature>
<dbReference type="Proteomes" id="UP000245412">
    <property type="component" value="Unassembled WGS sequence"/>
</dbReference>
<organism evidence="9 10">
    <name type="scientific">Murimonas intestini</name>
    <dbReference type="NCBI Taxonomy" id="1337051"/>
    <lineage>
        <taxon>Bacteria</taxon>
        <taxon>Bacillati</taxon>
        <taxon>Bacillota</taxon>
        <taxon>Clostridia</taxon>
        <taxon>Lachnospirales</taxon>
        <taxon>Lachnospiraceae</taxon>
        <taxon>Murimonas</taxon>
    </lineage>
</organism>
<keyword evidence="3" id="KW-1003">Cell membrane</keyword>
<name>A0AB73T7C6_9FIRM</name>
<dbReference type="InterPro" id="IPR000515">
    <property type="entry name" value="MetI-like"/>
</dbReference>
<sequence>MGKRKKRLNKIILYIVIAAVGVVMVYPVIWMFLAAFKTNSEIFGSLKLLPGSWSPDAFIKGWQGTGKYTFGKYFINTFLIVVPTTLFTVGSCALVAYGFARFKFPGKKFLFAVLIATLMLPNTVIIIPRYTLFNKFGWLNTYLPFYVPALLACFPFFIYMLLQFMRGIPRELDESAYIDGCGTFRTFRSILFPLLKPAMFSAGLFQFLWTYNDFFNSLIYINSVDKYPLSLALRTAIDSDANVQWGQIMAMAFVSVLPLIILFFVAQKYFVEGIATSGLKG</sequence>
<reference evidence="9 10" key="1">
    <citation type="submission" date="2018-05" db="EMBL/GenBank/DDBJ databases">
        <authorList>
            <person name="Goeker M."/>
            <person name="Huntemann M."/>
            <person name="Clum A."/>
            <person name="Pillay M."/>
            <person name="Palaniappan K."/>
            <person name="Varghese N."/>
            <person name="Mikhailova N."/>
            <person name="Stamatis D."/>
            <person name="Reddy T."/>
            <person name="Daum C."/>
            <person name="Shapiro N."/>
            <person name="Ivanova N."/>
            <person name="Kyrpides N."/>
            <person name="Woyke T."/>
        </authorList>
    </citation>
    <scope>NUCLEOTIDE SEQUENCE [LARGE SCALE GENOMIC DNA]</scope>
    <source>
        <strain evidence="9 10">DSM 26524</strain>
    </source>
</reference>
<accession>A0AB73T7C6</accession>
<evidence type="ECO:0000313" key="10">
    <source>
        <dbReference type="Proteomes" id="UP000245412"/>
    </source>
</evidence>
<dbReference type="AlphaFoldDB" id="A0AB73T7C6"/>
<evidence type="ECO:0000256" key="5">
    <source>
        <dbReference type="ARBA" id="ARBA00022989"/>
    </source>
</evidence>
<feature type="transmembrane region" description="Helical" evidence="7">
    <location>
        <begin position="248"/>
        <end position="266"/>
    </location>
</feature>
<dbReference type="RefSeq" id="WP_109625593.1">
    <property type="nucleotide sequence ID" value="NZ_CABJAT010000007.1"/>
</dbReference>
<evidence type="ECO:0000259" key="8">
    <source>
        <dbReference type="PROSITE" id="PS50928"/>
    </source>
</evidence>
<dbReference type="GO" id="GO:0055085">
    <property type="term" value="P:transmembrane transport"/>
    <property type="evidence" value="ECO:0007669"/>
    <property type="project" value="InterPro"/>
</dbReference>
<evidence type="ECO:0000256" key="3">
    <source>
        <dbReference type="ARBA" id="ARBA00022475"/>
    </source>
</evidence>
<keyword evidence="2 7" id="KW-0813">Transport</keyword>
<dbReference type="Pfam" id="PF00528">
    <property type="entry name" value="BPD_transp_1"/>
    <property type="match status" value="1"/>
</dbReference>
<dbReference type="InterPro" id="IPR035906">
    <property type="entry name" value="MetI-like_sf"/>
</dbReference>
<evidence type="ECO:0000256" key="6">
    <source>
        <dbReference type="ARBA" id="ARBA00023136"/>
    </source>
</evidence>
<keyword evidence="5 7" id="KW-1133">Transmembrane helix</keyword>
<keyword evidence="10" id="KW-1185">Reference proteome</keyword>
<feature type="domain" description="ABC transmembrane type-1" evidence="8">
    <location>
        <begin position="74"/>
        <end position="266"/>
    </location>
</feature>
<feature type="transmembrane region" description="Helical" evidence="7">
    <location>
        <begin position="190"/>
        <end position="209"/>
    </location>
</feature>
<dbReference type="Gene3D" id="1.10.3720.10">
    <property type="entry name" value="MetI-like"/>
    <property type="match status" value="1"/>
</dbReference>
<evidence type="ECO:0000256" key="7">
    <source>
        <dbReference type="RuleBase" id="RU363032"/>
    </source>
</evidence>
<dbReference type="PANTHER" id="PTHR43744">
    <property type="entry name" value="ABC TRANSPORTER PERMEASE PROTEIN MG189-RELATED-RELATED"/>
    <property type="match status" value="1"/>
</dbReference>
<dbReference type="EMBL" id="QGGY01000003">
    <property type="protein sequence ID" value="PWJ77497.1"/>
    <property type="molecule type" value="Genomic_DNA"/>
</dbReference>
<feature type="transmembrane region" description="Helical" evidence="7">
    <location>
        <begin position="12"/>
        <end position="36"/>
    </location>
</feature>